<dbReference type="GO" id="GO:0006508">
    <property type="term" value="P:proteolysis"/>
    <property type="evidence" value="ECO:0007669"/>
    <property type="project" value="UniProtKB-KW"/>
</dbReference>
<gene>
    <name evidence="5" type="ORF">UT28_C0001G0855</name>
</gene>
<dbReference type="InterPro" id="IPR005320">
    <property type="entry name" value="Peptidase_S51"/>
</dbReference>
<keyword evidence="5" id="KW-0224">Dipeptidase</keyword>
<evidence type="ECO:0000313" key="6">
    <source>
        <dbReference type="Proteomes" id="UP000035648"/>
    </source>
</evidence>
<dbReference type="AlphaFoldDB" id="A0A0G4B6J4"/>
<evidence type="ECO:0000256" key="4">
    <source>
        <dbReference type="ARBA" id="ARBA00022825"/>
    </source>
</evidence>
<keyword evidence="3 5" id="KW-0378">Hydrolase</keyword>
<keyword evidence="4" id="KW-0720">Serine protease</keyword>
<dbReference type="EC" id="3.4.13.21" evidence="5"/>
<dbReference type="Proteomes" id="UP000035648">
    <property type="component" value="Chromosome"/>
</dbReference>
<protein>
    <submittedName>
        <fullName evidence="5">Putative peptidase, dipeptidase E</fullName>
        <ecNumber evidence="5">3.4.13.21</ecNumber>
    </submittedName>
</protein>
<comment type="similarity">
    <text evidence="1">Belongs to the peptidase S51 family.</text>
</comment>
<dbReference type="GO" id="GO:0016805">
    <property type="term" value="F:dipeptidase activity"/>
    <property type="evidence" value="ECO:0007669"/>
    <property type="project" value="UniProtKB-KW"/>
</dbReference>
<proteinExistence type="inferred from homology"/>
<dbReference type="KEGG" id="bbgw:UT28_C0001G0855"/>
<dbReference type="PANTHER" id="PTHR20842">
    <property type="entry name" value="PROTEASE S51 ALPHA-ASPARTYL DIPEPTIDASE"/>
    <property type="match status" value="1"/>
</dbReference>
<reference evidence="5 6" key="1">
    <citation type="journal article" date="2015" name="Nature">
        <title>rRNA introns, odd ribosomes, and small enigmatic genomes across a large radiation of phyla.</title>
        <authorList>
            <person name="Brown C.T."/>
            <person name="Hug L.A."/>
            <person name="Thomas B.C."/>
            <person name="Sharon I."/>
            <person name="Castelle C.J."/>
            <person name="Singh A."/>
            <person name="Wilkins M.J."/>
            <person name="Williams K.H."/>
            <person name="Banfield J.F."/>
        </authorList>
    </citation>
    <scope>NUCLEOTIDE SEQUENCE [LARGE SCALE GENOMIC DNA]</scope>
</reference>
<name>A0A0G4B6J4_9BACT</name>
<dbReference type="SUPFAM" id="SSF52317">
    <property type="entry name" value="Class I glutamine amidotransferase-like"/>
    <property type="match status" value="1"/>
</dbReference>
<evidence type="ECO:0000256" key="3">
    <source>
        <dbReference type="ARBA" id="ARBA00022801"/>
    </source>
</evidence>
<dbReference type="STRING" id="1618337.UT28_C0001G0855"/>
<sequence>MKIFLTSSAYQVMDKIVSELPMKPSELKVVFIPTAGDPYDDDRPWQKADHDKLSELGFVVTDFDLKEKTESDVRDILGKVDVIFVAGGNTFYLLEKARESGFEKVIKELNDSDKIYIGSSAGSCIAGPDLEPIAPIDDPEKANLDNTKAFGLVDFVVLPHHGNPKYDILHEKVIKEFGNKYEIKTITNEQTIAINDKEN</sequence>
<dbReference type="GO" id="GO:0008236">
    <property type="term" value="F:serine-type peptidase activity"/>
    <property type="evidence" value="ECO:0007669"/>
    <property type="project" value="UniProtKB-KW"/>
</dbReference>
<keyword evidence="2" id="KW-0645">Protease</keyword>
<evidence type="ECO:0000313" key="5">
    <source>
        <dbReference type="EMBL" id="AKM82632.1"/>
    </source>
</evidence>
<dbReference type="EMBL" id="CP011213">
    <property type="protein sequence ID" value="AKM82632.1"/>
    <property type="molecule type" value="Genomic_DNA"/>
</dbReference>
<organism evidence="5 6">
    <name type="scientific">Berkelbacteria bacterium GW2011_GWE1_39_12</name>
    <dbReference type="NCBI Taxonomy" id="1618337"/>
    <lineage>
        <taxon>Bacteria</taxon>
        <taxon>Candidatus Berkelbacteria</taxon>
    </lineage>
</organism>
<accession>A0A0G4B6J4</accession>
<dbReference type="Pfam" id="PF03575">
    <property type="entry name" value="Peptidase_S51"/>
    <property type="match status" value="1"/>
</dbReference>
<evidence type="ECO:0000256" key="2">
    <source>
        <dbReference type="ARBA" id="ARBA00022670"/>
    </source>
</evidence>
<dbReference type="Gene3D" id="3.40.50.880">
    <property type="match status" value="1"/>
</dbReference>
<dbReference type="InterPro" id="IPR029062">
    <property type="entry name" value="Class_I_gatase-like"/>
</dbReference>
<evidence type="ECO:0000256" key="1">
    <source>
        <dbReference type="ARBA" id="ARBA00006534"/>
    </source>
</evidence>
<dbReference type="PANTHER" id="PTHR20842:SF0">
    <property type="entry name" value="ALPHA-ASPARTYL DIPEPTIDASE"/>
    <property type="match status" value="1"/>
</dbReference>